<evidence type="ECO:0000313" key="2">
    <source>
        <dbReference type="EMBL" id="KAF1917797.1"/>
    </source>
</evidence>
<dbReference type="GO" id="GO:0003688">
    <property type="term" value="F:DNA replication origin binding"/>
    <property type="evidence" value="ECO:0007669"/>
    <property type="project" value="TreeGrafter"/>
</dbReference>
<organism evidence="2 3">
    <name type="scientific">Ampelomyces quisqualis</name>
    <name type="common">Powdery mildew agent</name>
    <dbReference type="NCBI Taxonomy" id="50730"/>
    <lineage>
        <taxon>Eukaryota</taxon>
        <taxon>Fungi</taxon>
        <taxon>Dikarya</taxon>
        <taxon>Ascomycota</taxon>
        <taxon>Pezizomycotina</taxon>
        <taxon>Dothideomycetes</taxon>
        <taxon>Pleosporomycetidae</taxon>
        <taxon>Pleosporales</taxon>
        <taxon>Pleosporineae</taxon>
        <taxon>Phaeosphaeriaceae</taxon>
        <taxon>Ampelomyces</taxon>
    </lineage>
</organism>
<proteinExistence type="predicted"/>
<name>A0A6A5QVA7_AMPQU</name>
<feature type="region of interest" description="Disordered" evidence="1">
    <location>
        <begin position="468"/>
        <end position="523"/>
    </location>
</feature>
<accession>A0A6A5QVA7</accession>
<keyword evidence="3" id="KW-1185">Reference proteome</keyword>
<feature type="region of interest" description="Disordered" evidence="1">
    <location>
        <begin position="413"/>
        <end position="434"/>
    </location>
</feature>
<feature type="compositionally biased region" description="Low complexity" evidence="1">
    <location>
        <begin position="106"/>
        <end position="115"/>
    </location>
</feature>
<feature type="compositionally biased region" description="Basic and acidic residues" evidence="1">
    <location>
        <begin position="20"/>
        <end position="29"/>
    </location>
</feature>
<dbReference type="OrthoDB" id="2104370at2759"/>
<feature type="region of interest" description="Disordered" evidence="1">
    <location>
        <begin position="325"/>
        <end position="394"/>
    </location>
</feature>
<feature type="region of interest" description="Disordered" evidence="1">
    <location>
        <begin position="137"/>
        <end position="182"/>
    </location>
</feature>
<dbReference type="EMBL" id="ML979134">
    <property type="protein sequence ID" value="KAF1917797.1"/>
    <property type="molecule type" value="Genomic_DNA"/>
</dbReference>
<feature type="compositionally biased region" description="Low complexity" evidence="1">
    <location>
        <begin position="490"/>
        <end position="500"/>
    </location>
</feature>
<dbReference type="AlphaFoldDB" id="A0A6A5QVA7"/>
<protein>
    <submittedName>
        <fullName evidence="2">ARS binding protein 2-domain-containing protein</fullName>
    </submittedName>
</protein>
<feature type="compositionally biased region" description="Low complexity" evidence="1">
    <location>
        <begin position="151"/>
        <end position="161"/>
    </location>
</feature>
<evidence type="ECO:0000256" key="1">
    <source>
        <dbReference type="SAM" id="MobiDB-lite"/>
    </source>
</evidence>
<feature type="compositionally biased region" description="Polar residues" evidence="1">
    <location>
        <begin position="420"/>
        <end position="434"/>
    </location>
</feature>
<dbReference type="Proteomes" id="UP000800096">
    <property type="component" value="Unassembled WGS sequence"/>
</dbReference>
<reference evidence="2" key="1">
    <citation type="journal article" date="2020" name="Stud. Mycol.">
        <title>101 Dothideomycetes genomes: a test case for predicting lifestyles and emergence of pathogens.</title>
        <authorList>
            <person name="Haridas S."/>
            <person name="Albert R."/>
            <person name="Binder M."/>
            <person name="Bloem J."/>
            <person name="Labutti K."/>
            <person name="Salamov A."/>
            <person name="Andreopoulos B."/>
            <person name="Baker S."/>
            <person name="Barry K."/>
            <person name="Bills G."/>
            <person name="Bluhm B."/>
            <person name="Cannon C."/>
            <person name="Castanera R."/>
            <person name="Culley D."/>
            <person name="Daum C."/>
            <person name="Ezra D."/>
            <person name="Gonzalez J."/>
            <person name="Henrissat B."/>
            <person name="Kuo A."/>
            <person name="Liang C."/>
            <person name="Lipzen A."/>
            <person name="Lutzoni F."/>
            <person name="Magnuson J."/>
            <person name="Mondo S."/>
            <person name="Nolan M."/>
            <person name="Ohm R."/>
            <person name="Pangilinan J."/>
            <person name="Park H.-J."/>
            <person name="Ramirez L."/>
            <person name="Alfaro M."/>
            <person name="Sun H."/>
            <person name="Tritt A."/>
            <person name="Yoshinaga Y."/>
            <person name="Zwiers L.-H."/>
            <person name="Turgeon B."/>
            <person name="Goodwin S."/>
            <person name="Spatafora J."/>
            <person name="Crous P."/>
            <person name="Grigoriev I."/>
        </authorList>
    </citation>
    <scope>NUCLEOTIDE SEQUENCE</scope>
    <source>
        <strain evidence="2">HMLAC05119</strain>
    </source>
</reference>
<evidence type="ECO:0000313" key="3">
    <source>
        <dbReference type="Proteomes" id="UP000800096"/>
    </source>
</evidence>
<dbReference type="InterPro" id="IPR018562">
    <property type="entry name" value="ARS-binding_2"/>
</dbReference>
<feature type="region of interest" description="Disordered" evidence="1">
    <location>
        <begin position="77"/>
        <end position="115"/>
    </location>
</feature>
<dbReference type="PANTHER" id="PTHR42048:SF1">
    <property type="entry name" value="ARS-BINDING PROTEIN 2"/>
    <property type="match status" value="1"/>
</dbReference>
<feature type="region of interest" description="Disordered" evidence="1">
    <location>
        <begin position="833"/>
        <end position="863"/>
    </location>
</feature>
<dbReference type="PANTHER" id="PTHR42048">
    <property type="entry name" value="ARS-BINDING PROTEIN 2"/>
    <property type="match status" value="1"/>
</dbReference>
<feature type="compositionally biased region" description="Acidic residues" evidence="1">
    <location>
        <begin position="344"/>
        <end position="353"/>
    </location>
</feature>
<feature type="region of interest" description="Disordered" evidence="1">
    <location>
        <begin position="637"/>
        <end position="678"/>
    </location>
</feature>
<gene>
    <name evidence="2" type="ORF">BDU57DRAFT_514250</name>
</gene>
<dbReference type="Pfam" id="PF09441">
    <property type="entry name" value="Abp2"/>
    <property type="match status" value="1"/>
</dbReference>
<feature type="region of interest" description="Disordered" evidence="1">
    <location>
        <begin position="1"/>
        <end position="41"/>
    </location>
</feature>
<sequence>MFARRTSKANDYARRSPRAQSEDRRHPWRADGPATSQSLAIPRIMQVDFGEDAEHNLDHSQAHAHAHAHAHYEYRHPAAGVPPIDPNLDPATAAARQHGHAPMSSLPHNHAPAANHHLLQPDNAALSSAHLAHGFYGDMSRSSHTPPPSSSPRFSAASPTSQPRQLAASYVPDDRSPPSRLVSDDTIDEAYAAFILYCNPNFATTTDTTELVKLFRTPPKSDGNAFSSWTLFELIRKFDAKEIKTWTQLALDLGVAPPDTDKGQSTQKVQQYSVRLKRWMRAMHIDAFFEYLIGKQPPYCVQLPPPHDPFPSEGRDGVPLEEDLAIRALDPKFKPKRGRRKADEGDDDMDMDDSTPARKRPQLDTSIPFGNALQPQSAYPTSAHPDHMGGFLTPQEPWTAASAITPSSAITAVSAPSRMGQKNLTPYSASPMSGQQLRWRLNTQDNPQTPHPLSAITPQSAQSFFDEPQSAITPSSAKPRARRRHGPAVSSAWSSNSSSSTGKLRGRPPSNRSIRDGPFVTFPANPAKREASAIDINRGAANLVPIVERAHSDPPAIEHTFRFPPTPASAVSPSNVEGSLQGAPQKQRLSLQVPQIVGNPVRLVTPTVLVNGEEDPIPGTGYAPAALIASAGHELPANTLNSRTRPTHHTYHGALTPSETPAQQRPPPPVRSQKQSVPAPAVLPLVSHESLNRALAAELIRAPLMGRRKRLRGIEAKHLASSILQPLFDKPMAGSAAPSKVMDDQVLGIAISSCLGITTAVGIGNGGPTGGVRRVECIRFRIGGDGYESPMDEDDEDADNMHESGTIKETFDVSFAVSFGALTGEWTAKGLTATADEVEKQDNDGSGRTSELDGQDSSQSTPAAWKTKFLEAQRKLWESQEEVKSLKDKILEAVL</sequence>